<name>A0A934K3M0_9BACT</name>
<accession>A0A934K3M0</accession>
<dbReference type="AlphaFoldDB" id="A0A934K3M0"/>
<dbReference type="Proteomes" id="UP000612893">
    <property type="component" value="Unassembled WGS sequence"/>
</dbReference>
<dbReference type="InterPro" id="IPR007393">
    <property type="entry name" value="YlxR_dom"/>
</dbReference>
<dbReference type="PANTHER" id="PTHR34215:SF1">
    <property type="entry name" value="YLXR DOMAIN-CONTAINING PROTEIN"/>
    <property type="match status" value="1"/>
</dbReference>
<dbReference type="Pfam" id="PF04296">
    <property type="entry name" value="YlxR"/>
    <property type="match status" value="1"/>
</dbReference>
<feature type="domain" description="YlxR" evidence="1">
    <location>
        <begin position="8"/>
        <end position="80"/>
    </location>
</feature>
<evidence type="ECO:0000259" key="1">
    <source>
        <dbReference type="Pfam" id="PF04296"/>
    </source>
</evidence>
<evidence type="ECO:0000313" key="3">
    <source>
        <dbReference type="Proteomes" id="UP000612893"/>
    </source>
</evidence>
<protein>
    <submittedName>
        <fullName evidence="2">YlxR family protein</fullName>
    </submittedName>
</protein>
<dbReference type="SUPFAM" id="SSF64376">
    <property type="entry name" value="YlxR-like"/>
    <property type="match status" value="1"/>
</dbReference>
<sequence>MTPRAPARTCVGCREEAAKDSLLRLVRAADGTVQRDPAGRAPGRGAYLHLSEACVERARRRKALERALKGRAPDSLWVELIAPPIGGG</sequence>
<dbReference type="CDD" id="cd00279">
    <property type="entry name" value="YlxR"/>
    <property type="match status" value="1"/>
</dbReference>
<proteinExistence type="predicted"/>
<evidence type="ECO:0000313" key="2">
    <source>
        <dbReference type="EMBL" id="MBJ7601031.1"/>
    </source>
</evidence>
<organism evidence="2 3">
    <name type="scientific">Candidatus Nephthysia bennettiae</name>
    <dbReference type="NCBI Taxonomy" id="3127016"/>
    <lineage>
        <taxon>Bacteria</taxon>
        <taxon>Bacillati</taxon>
        <taxon>Candidatus Dormiibacterota</taxon>
        <taxon>Candidatus Dormibacteria</taxon>
        <taxon>Candidatus Dormibacterales</taxon>
        <taxon>Candidatus Dormibacteraceae</taxon>
        <taxon>Candidatus Nephthysia</taxon>
    </lineage>
</organism>
<reference evidence="2" key="1">
    <citation type="submission" date="2020-10" db="EMBL/GenBank/DDBJ databases">
        <title>Ca. Dormibacterota MAGs.</title>
        <authorList>
            <person name="Montgomery K."/>
        </authorList>
    </citation>
    <scope>NUCLEOTIDE SEQUENCE [LARGE SCALE GENOMIC DNA]</scope>
    <source>
        <strain evidence="2">SC8812_S17_10</strain>
    </source>
</reference>
<dbReference type="InterPro" id="IPR037465">
    <property type="entry name" value="YlxR"/>
</dbReference>
<dbReference type="EMBL" id="JAEKNR010000234">
    <property type="protein sequence ID" value="MBJ7601031.1"/>
    <property type="molecule type" value="Genomic_DNA"/>
</dbReference>
<dbReference type="Gene3D" id="3.30.1230.10">
    <property type="entry name" value="YlxR-like"/>
    <property type="match status" value="1"/>
</dbReference>
<dbReference type="NCBIfam" id="NF047356">
    <property type="entry name" value="RNA_bind_RnpM"/>
    <property type="match status" value="1"/>
</dbReference>
<keyword evidence="3" id="KW-1185">Reference proteome</keyword>
<dbReference type="PANTHER" id="PTHR34215">
    <property type="entry name" value="BLL0784 PROTEIN"/>
    <property type="match status" value="1"/>
</dbReference>
<comment type="caution">
    <text evidence="2">The sequence shown here is derived from an EMBL/GenBank/DDBJ whole genome shotgun (WGS) entry which is preliminary data.</text>
</comment>
<gene>
    <name evidence="2" type="ORF">JF922_23540</name>
</gene>
<dbReference type="InterPro" id="IPR035931">
    <property type="entry name" value="YlxR-like_sf"/>
</dbReference>
<dbReference type="RefSeq" id="WP_338205074.1">
    <property type="nucleotide sequence ID" value="NZ_JAEKNR010000234.1"/>
</dbReference>